<organism evidence="1">
    <name type="scientific">Capitella teleta</name>
    <name type="common">Polychaete worm</name>
    <dbReference type="NCBI Taxonomy" id="283909"/>
    <lineage>
        <taxon>Eukaryota</taxon>
        <taxon>Metazoa</taxon>
        <taxon>Spiralia</taxon>
        <taxon>Lophotrochozoa</taxon>
        <taxon>Annelida</taxon>
        <taxon>Polychaeta</taxon>
        <taxon>Sedentaria</taxon>
        <taxon>Scolecida</taxon>
        <taxon>Capitellidae</taxon>
        <taxon>Capitella</taxon>
    </lineage>
</organism>
<dbReference type="Proteomes" id="UP000014760">
    <property type="component" value="Unassembled WGS sequence"/>
</dbReference>
<gene>
    <name evidence="1" type="ORF">CAPTEDRAFT_203813</name>
</gene>
<reference evidence="2" key="3">
    <citation type="submission" date="2015-06" db="UniProtKB">
        <authorList>
            <consortium name="EnsemblMetazoa"/>
        </authorList>
    </citation>
    <scope>IDENTIFICATION</scope>
</reference>
<dbReference type="EnsemblMetazoa" id="CapteT203813">
    <property type="protein sequence ID" value="CapteP203813"/>
    <property type="gene ID" value="CapteG203813"/>
</dbReference>
<reference evidence="3" key="1">
    <citation type="submission" date="2012-12" db="EMBL/GenBank/DDBJ databases">
        <authorList>
            <person name="Hellsten U."/>
            <person name="Grimwood J."/>
            <person name="Chapman J.A."/>
            <person name="Shapiro H."/>
            <person name="Aerts A."/>
            <person name="Otillar R.P."/>
            <person name="Terry A.Y."/>
            <person name="Boore J.L."/>
            <person name="Simakov O."/>
            <person name="Marletaz F."/>
            <person name="Cho S.-J."/>
            <person name="Edsinger-Gonzales E."/>
            <person name="Havlak P."/>
            <person name="Kuo D.-H."/>
            <person name="Larsson T."/>
            <person name="Lv J."/>
            <person name="Arendt D."/>
            <person name="Savage R."/>
            <person name="Osoegawa K."/>
            <person name="de Jong P."/>
            <person name="Lindberg D.R."/>
            <person name="Seaver E.C."/>
            <person name="Weisblat D.A."/>
            <person name="Putnam N.H."/>
            <person name="Grigoriev I.V."/>
            <person name="Rokhsar D.S."/>
        </authorList>
    </citation>
    <scope>NUCLEOTIDE SEQUENCE</scope>
    <source>
        <strain evidence="3">I ESC-2004</strain>
    </source>
</reference>
<dbReference type="AlphaFoldDB" id="R7UGT4"/>
<proteinExistence type="predicted"/>
<evidence type="ECO:0000313" key="3">
    <source>
        <dbReference type="Proteomes" id="UP000014760"/>
    </source>
</evidence>
<accession>R7UGT4</accession>
<protein>
    <submittedName>
        <fullName evidence="1 2">Uncharacterized protein</fullName>
    </submittedName>
</protein>
<keyword evidence="3" id="KW-1185">Reference proteome</keyword>
<dbReference type="HOGENOM" id="CLU_1042959_0_0_1"/>
<dbReference type="EMBL" id="KB303586">
    <property type="protein sequence ID" value="ELU02993.1"/>
    <property type="molecule type" value="Genomic_DNA"/>
</dbReference>
<name>R7UGT4_CAPTE</name>
<evidence type="ECO:0000313" key="2">
    <source>
        <dbReference type="EnsemblMetazoa" id="CapteP203813"/>
    </source>
</evidence>
<sequence length="267" mass="30268">MQCRLPETGQADTEPTDISVQTEEMRGLFIRPCGNDTQDFVYEGLRGLLETVEGREHFKGLMQSSRETAGDLARILQNIKSSVDRESVLHAQYREFLKHAAQQSFYAVPSHSNGDGPVVRWKALIVGLFKAMSKIYSHLDITAKFFSQNPVQGIGSLSKDLKEADDESIRLLCGMHDGLRLLHVHNSDQSVASDSNSDQSWNEWAHRHGDDTHSDLVTLEIIRNQFGGDQLDMRAFYICGLRLCLNTIRDIQSEFQRIESQLTTRDR</sequence>
<dbReference type="EMBL" id="AMQN01008630">
    <property type="status" value="NOT_ANNOTATED_CDS"/>
    <property type="molecule type" value="Genomic_DNA"/>
</dbReference>
<reference evidence="1 3" key="2">
    <citation type="journal article" date="2013" name="Nature">
        <title>Insights into bilaterian evolution from three spiralian genomes.</title>
        <authorList>
            <person name="Simakov O."/>
            <person name="Marletaz F."/>
            <person name="Cho S.J."/>
            <person name="Edsinger-Gonzales E."/>
            <person name="Havlak P."/>
            <person name="Hellsten U."/>
            <person name="Kuo D.H."/>
            <person name="Larsson T."/>
            <person name="Lv J."/>
            <person name="Arendt D."/>
            <person name="Savage R."/>
            <person name="Osoegawa K."/>
            <person name="de Jong P."/>
            <person name="Grimwood J."/>
            <person name="Chapman J.A."/>
            <person name="Shapiro H."/>
            <person name="Aerts A."/>
            <person name="Otillar R.P."/>
            <person name="Terry A.Y."/>
            <person name="Boore J.L."/>
            <person name="Grigoriev I.V."/>
            <person name="Lindberg D.R."/>
            <person name="Seaver E.C."/>
            <person name="Weisblat D.A."/>
            <person name="Putnam N.H."/>
            <person name="Rokhsar D.S."/>
        </authorList>
    </citation>
    <scope>NUCLEOTIDE SEQUENCE</scope>
    <source>
        <strain evidence="1 3">I ESC-2004</strain>
    </source>
</reference>
<evidence type="ECO:0000313" key="1">
    <source>
        <dbReference type="EMBL" id="ELU02993.1"/>
    </source>
</evidence>